<protein>
    <submittedName>
        <fullName evidence="5">Esterase SG1</fullName>
    </submittedName>
</protein>
<sequence length="225" mass="24693">MIVGTYMLNLLCAIVPCQATMKPPEAHIANFADSNLQPKNSSVLESINILDPVLASNDIELQRTKRQNETTTDRYSTTSPRPATPQQPFPNLRNPFRTLINAVSKGVEAGSGFTHNFGNRLVPFPESNRVGDGGNAKRDVKDQNGIDAKETLVYLRNGDAIEGNYMGTMKGRRFMAFQGIPYAEPPVGALRFRPPVPKRSWGGVLKALRPGSVCLQGHPIGMFKE</sequence>
<comment type="caution">
    <text evidence="5">The sequence shown here is derived from an EMBL/GenBank/DDBJ whole genome shotgun (WGS) entry which is preliminary data.</text>
</comment>
<reference evidence="5 6" key="1">
    <citation type="journal article" date="2016" name="Genome Biol. Evol.">
        <title>Gene Family Evolution Reflects Adaptation to Soil Environmental Stressors in the Genome of the Collembolan Orchesella cincta.</title>
        <authorList>
            <person name="Faddeeva-Vakhrusheva A."/>
            <person name="Derks M.F."/>
            <person name="Anvar S.Y."/>
            <person name="Agamennone V."/>
            <person name="Suring W."/>
            <person name="Smit S."/>
            <person name="van Straalen N.M."/>
            <person name="Roelofs D."/>
        </authorList>
    </citation>
    <scope>NUCLEOTIDE SEQUENCE [LARGE SCALE GENOMIC DNA]</scope>
    <source>
        <tissue evidence="5">Mixed pool</tissue>
    </source>
</reference>
<dbReference type="OrthoDB" id="19653at2759"/>
<evidence type="ECO:0000313" key="6">
    <source>
        <dbReference type="Proteomes" id="UP000094527"/>
    </source>
</evidence>
<accession>A0A1D2NCJ9</accession>
<dbReference type="EMBL" id="LJIJ01000091">
    <property type="protein sequence ID" value="ODN02961.1"/>
    <property type="molecule type" value="Genomic_DNA"/>
</dbReference>
<organism evidence="5 6">
    <name type="scientific">Orchesella cincta</name>
    <name type="common">Springtail</name>
    <name type="synonym">Podura cincta</name>
    <dbReference type="NCBI Taxonomy" id="48709"/>
    <lineage>
        <taxon>Eukaryota</taxon>
        <taxon>Metazoa</taxon>
        <taxon>Ecdysozoa</taxon>
        <taxon>Arthropoda</taxon>
        <taxon>Hexapoda</taxon>
        <taxon>Collembola</taxon>
        <taxon>Entomobryomorpha</taxon>
        <taxon>Entomobryoidea</taxon>
        <taxon>Orchesellidae</taxon>
        <taxon>Orchesellinae</taxon>
        <taxon>Orchesella</taxon>
    </lineage>
</organism>
<evidence type="ECO:0000256" key="3">
    <source>
        <dbReference type="SAM" id="SignalP"/>
    </source>
</evidence>
<evidence type="ECO:0000259" key="4">
    <source>
        <dbReference type="Pfam" id="PF00135"/>
    </source>
</evidence>
<dbReference type="Gene3D" id="3.40.50.1820">
    <property type="entry name" value="alpha/beta hydrolase"/>
    <property type="match status" value="1"/>
</dbReference>
<evidence type="ECO:0000313" key="5">
    <source>
        <dbReference type="EMBL" id="ODN02961.1"/>
    </source>
</evidence>
<feature type="region of interest" description="Disordered" evidence="2">
    <location>
        <begin position="60"/>
        <end position="93"/>
    </location>
</feature>
<dbReference type="STRING" id="48709.A0A1D2NCJ9"/>
<name>A0A1D2NCJ9_ORCCI</name>
<feature type="compositionally biased region" description="Basic and acidic residues" evidence="2">
    <location>
        <begin position="60"/>
        <end position="72"/>
    </location>
</feature>
<keyword evidence="3" id="KW-0732">Signal</keyword>
<feature type="domain" description="Carboxylesterase type B" evidence="4">
    <location>
        <begin position="151"/>
        <end position="218"/>
    </location>
</feature>
<evidence type="ECO:0000256" key="2">
    <source>
        <dbReference type="SAM" id="MobiDB-lite"/>
    </source>
</evidence>
<dbReference type="SUPFAM" id="SSF53474">
    <property type="entry name" value="alpha/beta-Hydrolases"/>
    <property type="match status" value="1"/>
</dbReference>
<dbReference type="AlphaFoldDB" id="A0A1D2NCJ9"/>
<dbReference type="InterPro" id="IPR029058">
    <property type="entry name" value="AB_hydrolase_fold"/>
</dbReference>
<dbReference type="InterPro" id="IPR050309">
    <property type="entry name" value="Type-B_Carboxylest/Lipase"/>
</dbReference>
<dbReference type="InterPro" id="IPR002018">
    <property type="entry name" value="CarbesteraseB"/>
</dbReference>
<feature type="chain" id="PRO_5008905349" evidence="3">
    <location>
        <begin position="20"/>
        <end position="225"/>
    </location>
</feature>
<dbReference type="PANTHER" id="PTHR11559">
    <property type="entry name" value="CARBOXYLESTERASE"/>
    <property type="match status" value="1"/>
</dbReference>
<keyword evidence="6" id="KW-1185">Reference proteome</keyword>
<feature type="signal peptide" evidence="3">
    <location>
        <begin position="1"/>
        <end position="19"/>
    </location>
</feature>
<dbReference type="Pfam" id="PF00135">
    <property type="entry name" value="COesterase"/>
    <property type="match status" value="1"/>
</dbReference>
<proteinExistence type="predicted"/>
<keyword evidence="1" id="KW-0325">Glycoprotein</keyword>
<gene>
    <name evidence="5" type="ORF">Ocin01_03711</name>
</gene>
<dbReference type="Proteomes" id="UP000094527">
    <property type="component" value="Unassembled WGS sequence"/>
</dbReference>
<evidence type="ECO:0000256" key="1">
    <source>
        <dbReference type="ARBA" id="ARBA00023180"/>
    </source>
</evidence>